<dbReference type="PATRIC" id="fig|1423751.3.peg.430"/>
<accession>I7LD25</accession>
<sequence>MVQLQEACRLNTVIEFGTVKSSINRTRGVTEKTFVAKFKTLGGIYSLNASQIVQAVSSDWNSTVIYLVHHRRNWDDIDLAKIGNQLFEVTGIFSDPYINPTAYDQVTLRKKN</sequence>
<dbReference type="InterPro" id="IPR008767">
    <property type="entry name" value="Phage_SPP1_head-tail_adaptor"/>
</dbReference>
<reference evidence="2 4" key="2">
    <citation type="journal article" date="2015" name="Genome Announc.">
        <title>Expanding the biotechnology potential of lactobacilli through comparative genomics of 213 strains and associated genera.</title>
        <authorList>
            <person name="Sun Z."/>
            <person name="Harris H.M."/>
            <person name="McCann A."/>
            <person name="Guo C."/>
            <person name="Argimon S."/>
            <person name="Zhang W."/>
            <person name="Yang X."/>
            <person name="Jeffery I.B."/>
            <person name="Cooney J.C."/>
            <person name="Kagawa T.F."/>
            <person name="Liu W."/>
            <person name="Song Y."/>
            <person name="Salvetti E."/>
            <person name="Wrobel A."/>
            <person name="Rasinkangas P."/>
            <person name="Parkhill J."/>
            <person name="Rea M.C."/>
            <person name="O'Sullivan O."/>
            <person name="Ritari J."/>
            <person name="Douillard F.P."/>
            <person name="Paul Ross R."/>
            <person name="Yang R."/>
            <person name="Briner A.E."/>
            <person name="Felis G.E."/>
            <person name="de Vos W.M."/>
            <person name="Barrangou R."/>
            <person name="Klaenhammer T.R."/>
            <person name="Caufield P.W."/>
            <person name="Cui Y."/>
            <person name="Zhang H."/>
            <person name="O'Toole P.W."/>
        </authorList>
    </citation>
    <scope>NUCLEOTIDE SEQUENCE [LARGE SCALE GENOMIC DNA]</scope>
    <source>
        <strain evidence="2 4">DSM 23908</strain>
    </source>
</reference>
<dbReference type="STRING" id="1423751.FC38_GL000408"/>
<dbReference type="OrthoDB" id="2146163at2"/>
<protein>
    <submittedName>
        <fullName evidence="1">Phage head-tail adaptor</fullName>
    </submittedName>
</protein>
<dbReference type="Proteomes" id="UP000009326">
    <property type="component" value="Unassembled WGS sequence"/>
</dbReference>
<dbReference type="EMBL" id="CAKC01000044">
    <property type="protein sequence ID" value="CCI86981.1"/>
    <property type="molecule type" value="Genomic_DNA"/>
</dbReference>
<dbReference type="AlphaFoldDB" id="I7LD25"/>
<dbReference type="Proteomes" id="UP000051521">
    <property type="component" value="Unassembled WGS sequence"/>
</dbReference>
<comment type="caution">
    <text evidence="1">The sequence shown here is derived from an EMBL/GenBank/DDBJ whole genome shotgun (WGS) entry which is preliminary data.</text>
</comment>
<organism evidence="1 3">
    <name type="scientific">Lactobacillus gigeriorum DSM 23908 = CRBIP 24.85</name>
    <dbReference type="NCBI Taxonomy" id="1423751"/>
    <lineage>
        <taxon>Bacteria</taxon>
        <taxon>Bacillati</taxon>
        <taxon>Bacillota</taxon>
        <taxon>Bacilli</taxon>
        <taxon>Lactobacillales</taxon>
        <taxon>Lactobacillaceae</taxon>
        <taxon>Lactobacillus</taxon>
    </lineage>
</organism>
<dbReference type="NCBIfam" id="TIGR01563">
    <property type="entry name" value="gp16_SPP1"/>
    <property type="match status" value="1"/>
</dbReference>
<evidence type="ECO:0000313" key="3">
    <source>
        <dbReference type="Proteomes" id="UP000009326"/>
    </source>
</evidence>
<evidence type="ECO:0000313" key="2">
    <source>
        <dbReference type="EMBL" id="KRN12005.1"/>
    </source>
</evidence>
<proteinExistence type="predicted"/>
<dbReference type="EMBL" id="AYZO01000014">
    <property type="protein sequence ID" value="KRN12005.1"/>
    <property type="molecule type" value="Genomic_DNA"/>
</dbReference>
<gene>
    <name evidence="1" type="ORF">BN52_01355</name>
    <name evidence="2" type="ORF">FC38_GL000408</name>
</gene>
<keyword evidence="4" id="KW-1185">Reference proteome</keyword>
<name>I7LD25_9LACO</name>
<evidence type="ECO:0000313" key="1">
    <source>
        <dbReference type="EMBL" id="CCI86981.1"/>
    </source>
</evidence>
<evidence type="ECO:0000313" key="4">
    <source>
        <dbReference type="Proteomes" id="UP000051521"/>
    </source>
</evidence>
<reference evidence="1 3" key="1">
    <citation type="submission" date="2012-06" db="EMBL/GenBank/DDBJ databases">
        <title>Draft genome sequence of Lactobacillus gigeriorum CRBIP 24.85T, isolated from chicken crop.</title>
        <authorList>
            <person name="Cousin S."/>
            <person name="Ma L."/>
            <person name="Creno S."/>
            <person name="Clermont D."/>
            <person name="Loux V."/>
            <person name="Bizet C."/>
            <person name="Bouchier C."/>
        </authorList>
    </citation>
    <scope>NUCLEOTIDE SEQUENCE [LARGE SCALE GENOMIC DNA]</scope>
    <source>
        <strain evidence="3">CRBIP 24.85T</strain>
        <strain evidence="1">Type strain: CRBIP 24.85</strain>
    </source>
</reference>
<dbReference type="RefSeq" id="WP_008473077.1">
    <property type="nucleotide sequence ID" value="NZ_AYZO01000014.1"/>
</dbReference>